<evidence type="ECO:0000259" key="2">
    <source>
        <dbReference type="Pfam" id="PF05547"/>
    </source>
</evidence>
<keyword evidence="4" id="KW-1185">Reference proteome</keyword>
<evidence type="ECO:0000256" key="1">
    <source>
        <dbReference type="SAM" id="SignalP"/>
    </source>
</evidence>
<dbReference type="InterPro" id="IPR008757">
    <property type="entry name" value="Peptidase_M6-like_domain"/>
</dbReference>
<keyword evidence="3" id="KW-0645">Protease</keyword>
<dbReference type="AlphaFoldDB" id="A0A9X3MRR3"/>
<dbReference type="RefSeq" id="WP_270040363.1">
    <property type="nucleotide sequence ID" value="NZ_JAPDOD010000009.1"/>
</dbReference>
<keyword evidence="3" id="KW-0378">Hydrolase</keyword>
<dbReference type="Proteomes" id="UP001149140">
    <property type="component" value="Unassembled WGS sequence"/>
</dbReference>
<proteinExistence type="predicted"/>
<keyword evidence="3" id="KW-0482">Metalloprotease</keyword>
<dbReference type="Pfam" id="PF05547">
    <property type="entry name" value="Peptidase_M6"/>
    <property type="match status" value="1"/>
</dbReference>
<evidence type="ECO:0000313" key="4">
    <source>
        <dbReference type="Proteomes" id="UP001149140"/>
    </source>
</evidence>
<organism evidence="3 4">
    <name type="scientific">Solirubrobacter ginsenosidimutans</name>
    <dbReference type="NCBI Taxonomy" id="490573"/>
    <lineage>
        <taxon>Bacteria</taxon>
        <taxon>Bacillati</taxon>
        <taxon>Actinomycetota</taxon>
        <taxon>Thermoleophilia</taxon>
        <taxon>Solirubrobacterales</taxon>
        <taxon>Solirubrobacteraceae</taxon>
        <taxon>Solirubrobacter</taxon>
    </lineage>
</organism>
<dbReference type="EMBL" id="JAPDOD010000009">
    <property type="protein sequence ID" value="MDA0161172.1"/>
    <property type="molecule type" value="Genomic_DNA"/>
</dbReference>
<feature type="domain" description="Peptidase M6-like" evidence="2">
    <location>
        <begin position="275"/>
        <end position="330"/>
    </location>
</feature>
<keyword evidence="1" id="KW-0732">Signal</keyword>
<dbReference type="GO" id="GO:0006508">
    <property type="term" value="P:proteolysis"/>
    <property type="evidence" value="ECO:0007669"/>
    <property type="project" value="InterPro"/>
</dbReference>
<sequence length="817" mass="86115">MKVLHAAGLAAVLALATPMVASAAGPPAPIDPQNWSFQDNLTWNDYHALPGTDYSDPSIVPTVKKWKVALVLTDFDDKPFYITQPAGSSVFGTPTIEAHDIPRADVPAFYRDFLNKPQALNHFQTMNRYWMEDSYGKYGVQLDAFGPYKLPGHSYQYFMTEFGGNANLAHCPALTPAHPCNLNFRTDARAAWLADVGAAKIAEYDNVFYVSAGEDESATWQEFGEMKFKTQDDVTDAFGPKSYGDLTQTNWAVTRYVPWSSWAAVSGIWPNASGNTSIEAEASGMATYAHELTHNLGLPDNYNNPFGTVQQVTATGMWDMMSRGSFNGPGGQHVRYLIPPTQGEALGSQHNVRNKRVLNFLTDNDLLRLNRNGLATSGMAVADVTARETAPTGGEISGVNIALDGTGDNEAPCYINGVLTTPNCDGVARAANGTISGKWNNYTMEVVQQIGSDSYDPGHGVLISKTKTNNSSCGSYSCFVWVVDSHPEDINKVDFVAADGTPKKATIGDERQKNDGSFNAGLGSGSSYEYEDTANRLHFYILDKKTDATGILHYTVGVRSLDGSGPQTRGVSVASPQLGNAEGYTTCSFTLKNTGAAAAVPAGTHPQDAAAYLNSDVYRLSASASGTGYSAYLKNAFAAAKFGATVSVPVYIERGTGSGSVTLNAVSESDPSKTASAVCTLADGSVGGSVPATLALTMGAPATFGAFTPGLGKDYVANTTATVVSTAGDASLTVADPSTTANGHLVNGTFSLPQALQASGATAGPYAVLPTTLKTYSGPVSNDPATISFKQTIGSADALRTGTYAKTLTFTLSTTTP</sequence>
<dbReference type="GO" id="GO:0008237">
    <property type="term" value="F:metallopeptidase activity"/>
    <property type="evidence" value="ECO:0007669"/>
    <property type="project" value="UniProtKB-KW"/>
</dbReference>
<feature type="chain" id="PRO_5040829757" evidence="1">
    <location>
        <begin position="24"/>
        <end position="817"/>
    </location>
</feature>
<dbReference type="SUPFAM" id="SSF55486">
    <property type="entry name" value="Metalloproteases ('zincins'), catalytic domain"/>
    <property type="match status" value="1"/>
</dbReference>
<protein>
    <submittedName>
        <fullName evidence="3">M6 family metalloprotease domain-containing protein</fullName>
    </submittedName>
</protein>
<feature type="signal peptide" evidence="1">
    <location>
        <begin position="1"/>
        <end position="23"/>
    </location>
</feature>
<comment type="caution">
    <text evidence="3">The sequence shown here is derived from an EMBL/GenBank/DDBJ whole genome shotgun (WGS) entry which is preliminary data.</text>
</comment>
<dbReference type="NCBIfam" id="TIGR03296">
    <property type="entry name" value="M6dom_TIGR03296"/>
    <property type="match status" value="1"/>
</dbReference>
<accession>A0A9X3MRR3</accession>
<name>A0A9X3MRR3_9ACTN</name>
<gene>
    <name evidence="3" type="ORF">OM076_12915</name>
</gene>
<evidence type="ECO:0000313" key="3">
    <source>
        <dbReference type="EMBL" id="MDA0161172.1"/>
    </source>
</evidence>
<reference evidence="3" key="1">
    <citation type="submission" date="2022-10" db="EMBL/GenBank/DDBJ databases">
        <title>The WGS of Solirubrobacter ginsenosidimutans DSM 21036.</title>
        <authorList>
            <person name="Jiang Z."/>
        </authorList>
    </citation>
    <scope>NUCLEOTIDE SEQUENCE</scope>
    <source>
        <strain evidence="3">DSM 21036</strain>
    </source>
</reference>